<feature type="chain" id="PRO_5041927050" description="Gylcosyl hydrolase 115 C-terminal domain-containing protein" evidence="2">
    <location>
        <begin position="22"/>
        <end position="1014"/>
    </location>
</feature>
<dbReference type="InterPro" id="IPR029018">
    <property type="entry name" value="Hex-like_dom2"/>
</dbReference>
<comment type="caution">
    <text evidence="4">The sequence shown here is derived from an EMBL/GenBank/DDBJ whole genome shotgun (WGS) entry which is preliminary data.</text>
</comment>
<dbReference type="PANTHER" id="PTHR37842:SF2">
    <property type="entry name" value="GYLCOSYL HYDROLASE 115 C-TERMINAL DOMAIN-CONTAINING PROTEIN"/>
    <property type="match status" value="1"/>
</dbReference>
<evidence type="ECO:0000259" key="3">
    <source>
        <dbReference type="Pfam" id="PF17829"/>
    </source>
</evidence>
<organism evidence="4 5">
    <name type="scientific">Cephalotrichum gorgonifer</name>
    <dbReference type="NCBI Taxonomy" id="2041049"/>
    <lineage>
        <taxon>Eukaryota</taxon>
        <taxon>Fungi</taxon>
        <taxon>Dikarya</taxon>
        <taxon>Ascomycota</taxon>
        <taxon>Pezizomycotina</taxon>
        <taxon>Sordariomycetes</taxon>
        <taxon>Hypocreomycetidae</taxon>
        <taxon>Microascales</taxon>
        <taxon>Microascaceae</taxon>
        <taxon>Cephalotrichum</taxon>
    </lineage>
</organism>
<dbReference type="Proteomes" id="UP001187682">
    <property type="component" value="Unassembled WGS sequence"/>
</dbReference>
<keyword evidence="5" id="KW-1185">Reference proteome</keyword>
<feature type="signal peptide" evidence="2">
    <location>
        <begin position="1"/>
        <end position="21"/>
    </location>
</feature>
<dbReference type="PROSITE" id="PS51257">
    <property type="entry name" value="PROKAR_LIPOPROTEIN"/>
    <property type="match status" value="1"/>
</dbReference>
<protein>
    <recommendedName>
        <fullName evidence="3">Gylcosyl hydrolase 115 C-terminal domain-containing protein</fullName>
    </recommendedName>
</protein>
<dbReference type="InterPro" id="IPR041437">
    <property type="entry name" value="GH115_C"/>
</dbReference>
<dbReference type="Pfam" id="PF15979">
    <property type="entry name" value="Glyco_hydro_115"/>
    <property type="match status" value="1"/>
</dbReference>
<gene>
    <name evidence="4" type="ORF">DNG_04321</name>
</gene>
<dbReference type="Gene3D" id="1.20.58.2150">
    <property type="match status" value="1"/>
</dbReference>
<dbReference type="Gene3D" id="2.60.120.1620">
    <property type="match status" value="1"/>
</dbReference>
<name>A0AAE8SUF4_9PEZI</name>
<keyword evidence="1" id="KW-0378">Hydrolase</keyword>
<evidence type="ECO:0000313" key="5">
    <source>
        <dbReference type="Proteomes" id="UP001187682"/>
    </source>
</evidence>
<dbReference type="Pfam" id="PF17829">
    <property type="entry name" value="GH115_C"/>
    <property type="match status" value="1"/>
</dbReference>
<evidence type="ECO:0000256" key="2">
    <source>
        <dbReference type="SAM" id="SignalP"/>
    </source>
</evidence>
<dbReference type="AlphaFoldDB" id="A0AAE8SUF4"/>
<evidence type="ECO:0000313" key="4">
    <source>
        <dbReference type="EMBL" id="SPO01648.1"/>
    </source>
</evidence>
<dbReference type="PANTHER" id="PTHR37842">
    <property type="match status" value="1"/>
</dbReference>
<sequence length="1014" mass="113228">MAIDWRTLVAFVAFLLIGCSGLLDDPIVSFHDSESALDITGSDIIHSQDDEIGVHIAAGSLATDLEQITGISRSVLKWQAPDSNSTDPSTLATAIIAGSLNSSLIRHLSEKGTIDVSDIEGKWESFITTVVEDPLPHVERALVIAGSDKRGAIFGIYTLAEQSGQSPYHFFADVPTKKHDEIYAFSKTVTQGEPSVKYRGLFINDEEPALNGWWSAYNNQTRHPLNTDFYAHVFDLLLRLKANYLWPAMWASSTPAPGNSFFVDDLSNQQLANDYGIVISTTHHEPMQRATNEWNVTETGPWDWSLNRDNITKFMDEGIARAGANESYFTLGMRGLGDETITAEDAAGVLTEIFEVQRGIIEKYHGSKTAVPQVWALYKEVVAYYNAGLDPPDDVTLLLPDDNFGNIHRLPTGNETERPGGSGVYFHLEYVGAPRSYKWANTNNLAKIYKELSQAYLRGSDRIWVINVGDIKPMEVPFNLAMDMAWNIDYFSFEKIPSYLERYAAREFGEAHAEETAKLLLEFSHLIGLRRYESISSGTFSVVNYHEAERIVARWRALSDRAKSVHDQLSEDLKPAFYQLVYYPIASGALYVSVTVGIGVNYQHARERRNSANTLASQILSDFDKSYDLVEDWDAMLGGKWARMMSQSVYDPVPQEPKLWAGASRDMLSNISYVQLRQNMQFSQGNLGIYAEESDSPIQQGRWAESVDSSMPTVQYPARLPVMDPYGPARRYVDLFHRGDYRVAIDWALGDFPVDWITVSPSSGTLGDDQMDERLTVTVDWDSVPEGFNDTVEISIRATPAGYPYFDLIRVPILNTRVPDDFEGFPESAGFISIESPHFQRSSSKENATAGFEAIPHLGSRSESGSVAVRPFRAARRESAAQAAWVEYDIYLFSDSDDVTATLYINTCLDTDPNLKMQYSLTLDSAPTNMTRVLGDYISEPYVGDVPPVWMAQVMDQVWTINVGLGPLESGKHILRWAVNSPEVYLEKIVLDTQGGVKPSYLGPPETRLVVSKD</sequence>
<dbReference type="Gene3D" id="3.30.379.10">
    <property type="entry name" value="Chitobiase/beta-hexosaminidase domain 2-like"/>
    <property type="match status" value="1"/>
</dbReference>
<feature type="domain" description="Gylcosyl hydrolase 115 C-terminal" evidence="3">
    <location>
        <begin position="824"/>
        <end position="1006"/>
    </location>
</feature>
<dbReference type="GO" id="GO:0016787">
    <property type="term" value="F:hydrolase activity"/>
    <property type="evidence" value="ECO:0007669"/>
    <property type="project" value="UniProtKB-KW"/>
</dbReference>
<evidence type="ECO:0000256" key="1">
    <source>
        <dbReference type="ARBA" id="ARBA00022801"/>
    </source>
</evidence>
<reference evidence="4" key="1">
    <citation type="submission" date="2018-03" db="EMBL/GenBank/DDBJ databases">
        <authorList>
            <person name="Guldener U."/>
        </authorList>
    </citation>
    <scope>NUCLEOTIDE SEQUENCE</scope>
</reference>
<dbReference type="Gene3D" id="3.20.20.520">
    <property type="entry name" value="Glycosyl hydrolase family 115"/>
    <property type="match status" value="1"/>
</dbReference>
<keyword evidence="2" id="KW-0732">Signal</keyword>
<proteinExistence type="predicted"/>
<dbReference type="InterPro" id="IPR031924">
    <property type="entry name" value="GH115"/>
</dbReference>
<dbReference type="InterPro" id="IPR042301">
    <property type="entry name" value="GH115_sf"/>
</dbReference>
<dbReference type="EMBL" id="ONZQ02000005">
    <property type="protein sequence ID" value="SPO01648.1"/>
    <property type="molecule type" value="Genomic_DNA"/>
</dbReference>
<accession>A0AAE8SUF4</accession>